<gene>
    <name evidence="1" type="ORF">ACFSJU_14915</name>
</gene>
<dbReference type="RefSeq" id="WP_255900410.1">
    <property type="nucleotide sequence ID" value="NZ_JAFMZO010000002.1"/>
</dbReference>
<sequence>MKKTPKTTLTLLKTQKNSVPAPFQIVPNVPFQVRERGIIVSHFETMPFQILERLTYAKLLIINLLNSQMKRFETAKNHFNVLIYSVFAVLLGKRNRFAFLECKGL</sequence>
<protein>
    <submittedName>
        <fullName evidence="1">Uncharacterized protein</fullName>
    </submittedName>
</protein>
<evidence type="ECO:0000313" key="1">
    <source>
        <dbReference type="EMBL" id="MFD2163699.1"/>
    </source>
</evidence>
<name>A0ABW4ZNM1_9SPHI</name>
<keyword evidence="2" id="KW-1185">Reference proteome</keyword>
<dbReference type="EMBL" id="JBHUHZ010000002">
    <property type="protein sequence ID" value="MFD2163699.1"/>
    <property type="molecule type" value="Genomic_DNA"/>
</dbReference>
<reference evidence="2" key="1">
    <citation type="journal article" date="2019" name="Int. J. Syst. Evol. Microbiol.">
        <title>The Global Catalogue of Microorganisms (GCM) 10K type strain sequencing project: providing services to taxonomists for standard genome sequencing and annotation.</title>
        <authorList>
            <consortium name="The Broad Institute Genomics Platform"/>
            <consortium name="The Broad Institute Genome Sequencing Center for Infectious Disease"/>
            <person name="Wu L."/>
            <person name="Ma J."/>
        </authorList>
    </citation>
    <scope>NUCLEOTIDE SEQUENCE [LARGE SCALE GENOMIC DNA]</scope>
    <source>
        <strain evidence="2">KCTC 42217</strain>
    </source>
</reference>
<comment type="caution">
    <text evidence="1">The sequence shown here is derived from an EMBL/GenBank/DDBJ whole genome shotgun (WGS) entry which is preliminary data.</text>
</comment>
<accession>A0ABW4ZNM1</accession>
<dbReference type="Proteomes" id="UP001597387">
    <property type="component" value="Unassembled WGS sequence"/>
</dbReference>
<organism evidence="1 2">
    <name type="scientific">Paradesertivirga mongoliensis</name>
    <dbReference type="NCBI Taxonomy" id="2100740"/>
    <lineage>
        <taxon>Bacteria</taxon>
        <taxon>Pseudomonadati</taxon>
        <taxon>Bacteroidota</taxon>
        <taxon>Sphingobacteriia</taxon>
        <taxon>Sphingobacteriales</taxon>
        <taxon>Sphingobacteriaceae</taxon>
        <taxon>Paradesertivirga</taxon>
    </lineage>
</organism>
<proteinExistence type="predicted"/>
<evidence type="ECO:0000313" key="2">
    <source>
        <dbReference type="Proteomes" id="UP001597387"/>
    </source>
</evidence>